<dbReference type="InterPro" id="IPR032812">
    <property type="entry name" value="SbsA_Ig"/>
</dbReference>
<dbReference type="PROSITE" id="PS51257">
    <property type="entry name" value="PROKAR_LIPOPROTEIN"/>
    <property type="match status" value="1"/>
</dbReference>
<evidence type="ECO:0000313" key="4">
    <source>
        <dbReference type="EMBL" id="SFN43275.1"/>
    </source>
</evidence>
<gene>
    <name evidence="4" type="ORF">SAMN04487989_101394</name>
</gene>
<dbReference type="Proteomes" id="UP000198705">
    <property type="component" value="Unassembled WGS sequence"/>
</dbReference>
<protein>
    <submittedName>
        <fullName evidence="4">Ig-like domain-containing protein</fullName>
    </submittedName>
</protein>
<feature type="domain" description="SbsA Ig-like" evidence="3">
    <location>
        <begin position="33"/>
        <end position="135"/>
    </location>
</feature>
<dbReference type="AlphaFoldDB" id="A0A1I4YZ33"/>
<keyword evidence="1 2" id="KW-0732">Signal</keyword>
<dbReference type="OrthoDB" id="9809989at2"/>
<proteinExistence type="predicted"/>
<accession>A0A1I4YZ33</accession>
<name>A0A1I4YZ33_9FLAO</name>
<reference evidence="5" key="1">
    <citation type="submission" date="2016-10" db="EMBL/GenBank/DDBJ databases">
        <authorList>
            <person name="Varghese N."/>
            <person name="Submissions S."/>
        </authorList>
    </citation>
    <scope>NUCLEOTIDE SEQUENCE [LARGE SCALE GENOMIC DNA]</scope>
    <source>
        <strain evidence="5">DSM 23925</strain>
    </source>
</reference>
<evidence type="ECO:0000313" key="5">
    <source>
        <dbReference type="Proteomes" id="UP000198705"/>
    </source>
</evidence>
<dbReference type="RefSeq" id="WP_092206747.1">
    <property type="nucleotide sequence ID" value="NZ_FOVN01000001.1"/>
</dbReference>
<feature type="chain" id="PRO_5011481955" evidence="2">
    <location>
        <begin position="23"/>
        <end position="536"/>
    </location>
</feature>
<organism evidence="4 5">
    <name type="scientific">Bizionia echini</name>
    <dbReference type="NCBI Taxonomy" id="649333"/>
    <lineage>
        <taxon>Bacteria</taxon>
        <taxon>Pseudomonadati</taxon>
        <taxon>Bacteroidota</taxon>
        <taxon>Flavobacteriia</taxon>
        <taxon>Flavobacteriales</taxon>
        <taxon>Flavobacteriaceae</taxon>
        <taxon>Bizionia</taxon>
    </lineage>
</organism>
<feature type="signal peptide" evidence="2">
    <location>
        <begin position="1"/>
        <end position="22"/>
    </location>
</feature>
<dbReference type="EMBL" id="FOVN01000001">
    <property type="protein sequence ID" value="SFN43275.1"/>
    <property type="molecule type" value="Genomic_DNA"/>
</dbReference>
<keyword evidence="5" id="KW-1185">Reference proteome</keyword>
<evidence type="ECO:0000256" key="2">
    <source>
        <dbReference type="SAM" id="SignalP"/>
    </source>
</evidence>
<dbReference type="Pfam" id="PF13205">
    <property type="entry name" value="Big_5"/>
    <property type="match status" value="1"/>
</dbReference>
<dbReference type="STRING" id="649333.SAMN04487989_101394"/>
<evidence type="ECO:0000259" key="3">
    <source>
        <dbReference type="Pfam" id="PF13205"/>
    </source>
</evidence>
<evidence type="ECO:0000256" key="1">
    <source>
        <dbReference type="ARBA" id="ARBA00022729"/>
    </source>
</evidence>
<sequence length="536" mass="61560">MRQAFSQIIVGILVALVIASCANRGTPSGGIKDIIPPKITKSEPENYTTNFTGNEIKIYFDEYIKIKNVSKQLIISPPMDPAPDITPLSSASKYIKIKILDTLAPNTTYAFNFGNSIVDNNEENPYPFYKYVFSTGNYIDSLSIKGITVDATLRKPEDFISVMLYEVDSTYTDSIIYKEKPKYVTNTLDSTTTFSLENLKAGKYKLIALKDNNQDYKFQPQTDKIAFQEGFIDVPVDSTTSFTLKLFSENLDTKITRPRLVSGEKIVFPFEGDYNNMKIKAAGTLPEGFVSRLTKDTKADSLYYWYKPRLEVDSIQFNVTNTNYNQDFTVKLSEQKRDTMNIQVEPKSLLNFNDEFKITNAIPFTKFEKDKVTILDKDSIAVNYNVKLDSLTNSYILNFEKKESEKYQIQLLPEALTDFFDNKNDTLNYQLTTKTYADYGNVRVELQNATYPIIAQITDDKGDVIAEQYSTKPEPIDFRHLKTGIFYLRVIFDANKNKKYDSGNYLKNQQPERVSYYKDKLDIRANFDNIYTFTLF</sequence>